<evidence type="ECO:0000256" key="17">
    <source>
        <dbReference type="ARBA" id="ARBA00049628"/>
    </source>
</evidence>
<dbReference type="GO" id="GO:0071555">
    <property type="term" value="P:cell wall organization"/>
    <property type="evidence" value="ECO:0007669"/>
    <property type="project" value="UniProtKB-KW"/>
</dbReference>
<name>E6W1S9_DESIS</name>
<reference evidence="21 22" key="1">
    <citation type="submission" date="2010-12" db="EMBL/GenBank/DDBJ databases">
        <title>Complete sequence of Desulfurispirillum indicum S5.</title>
        <authorList>
            <consortium name="US DOE Joint Genome Institute"/>
            <person name="Lucas S."/>
            <person name="Copeland A."/>
            <person name="Lapidus A."/>
            <person name="Cheng J.-F."/>
            <person name="Goodwin L."/>
            <person name="Pitluck S."/>
            <person name="Chertkov O."/>
            <person name="Held B."/>
            <person name="Detter J.C."/>
            <person name="Han C."/>
            <person name="Tapia R."/>
            <person name="Land M."/>
            <person name="Hauser L."/>
            <person name="Kyrpides N."/>
            <person name="Ivanova N."/>
            <person name="Mikhailova N."/>
            <person name="Haggblom M."/>
            <person name="Rauschenbach I."/>
            <person name="Bini E."/>
            <person name="Woyke T."/>
        </authorList>
    </citation>
    <scope>NUCLEOTIDE SEQUENCE [LARGE SCALE GENOMIC DNA]</scope>
    <source>
        <strain evidence="22">ATCC BAA-1389 / DSM 22839 / S5</strain>
    </source>
</reference>
<feature type="binding site" evidence="18">
    <location>
        <position position="353"/>
    </location>
    <ligand>
        <name>UDP-N-acetyl-alpha-D-glucosamine</name>
        <dbReference type="ChEBI" id="CHEBI:57705"/>
    </ligand>
</feature>
<gene>
    <name evidence="18" type="primary">glmU</name>
    <name evidence="21" type="ordered locus">Selin_0717</name>
</gene>
<comment type="pathway">
    <text evidence="18">Bacterial outer membrane biogenesis; LPS lipid A biosynthesis.</text>
</comment>
<dbReference type="EC" id="2.7.7.23" evidence="18"/>
<keyword evidence="5 18" id="KW-0808">Transferase</keyword>
<feature type="binding site" evidence="18">
    <location>
        <position position="368"/>
    </location>
    <ligand>
        <name>UDP-N-acetyl-alpha-D-glucosamine</name>
        <dbReference type="ChEBI" id="CHEBI:57705"/>
    </ligand>
</feature>
<keyword evidence="8 18" id="KW-0677">Repeat</keyword>
<comment type="subcellular location">
    <subcellularLocation>
        <location evidence="1 18">Cytoplasm</location>
    </subcellularLocation>
</comment>
<feature type="binding site" evidence="18">
    <location>
        <position position="21"/>
    </location>
    <ligand>
        <name>UDP-N-acetyl-alpha-D-glucosamine</name>
        <dbReference type="ChEBI" id="CHEBI:57705"/>
    </ligand>
</feature>
<dbReference type="GO" id="GO:0008360">
    <property type="term" value="P:regulation of cell shape"/>
    <property type="evidence" value="ECO:0007669"/>
    <property type="project" value="UniProtKB-KW"/>
</dbReference>
<keyword evidence="14 18" id="KW-0961">Cell wall biogenesis/degradation</keyword>
<comment type="subunit">
    <text evidence="18">Homotrimer.</text>
</comment>
<organism evidence="21 22">
    <name type="scientific">Desulfurispirillum indicum (strain ATCC BAA-1389 / DSM 22839 / S5)</name>
    <dbReference type="NCBI Taxonomy" id="653733"/>
    <lineage>
        <taxon>Bacteria</taxon>
        <taxon>Pseudomonadati</taxon>
        <taxon>Chrysiogenota</taxon>
        <taxon>Chrysiogenia</taxon>
        <taxon>Chrysiogenales</taxon>
        <taxon>Chrysiogenaceae</taxon>
        <taxon>Desulfurispirillum</taxon>
    </lineage>
</organism>
<dbReference type="STRING" id="653733.Selin_0717"/>
<evidence type="ECO:0000313" key="22">
    <source>
        <dbReference type="Proteomes" id="UP000002572"/>
    </source>
</evidence>
<evidence type="ECO:0000256" key="14">
    <source>
        <dbReference type="ARBA" id="ARBA00023316"/>
    </source>
</evidence>
<dbReference type="Pfam" id="PF14602">
    <property type="entry name" value="Hexapep_2"/>
    <property type="match status" value="1"/>
</dbReference>
<dbReference type="PANTHER" id="PTHR43584:SF3">
    <property type="entry name" value="BIFUNCTIONAL PROTEIN GLMU"/>
    <property type="match status" value="1"/>
</dbReference>
<feature type="binding site" evidence="18">
    <location>
        <position position="171"/>
    </location>
    <ligand>
        <name>UDP-N-acetyl-alpha-D-glucosamine</name>
        <dbReference type="ChEBI" id="CHEBI:57705"/>
    </ligand>
</feature>
<dbReference type="GO" id="GO:0005737">
    <property type="term" value="C:cytoplasm"/>
    <property type="evidence" value="ECO:0007669"/>
    <property type="project" value="UniProtKB-SubCell"/>
</dbReference>
<evidence type="ECO:0000256" key="1">
    <source>
        <dbReference type="ARBA" id="ARBA00004496"/>
    </source>
</evidence>
<keyword evidence="13 18" id="KW-0012">Acyltransferase</keyword>
<evidence type="ECO:0000256" key="11">
    <source>
        <dbReference type="ARBA" id="ARBA00022984"/>
    </source>
</evidence>
<dbReference type="EC" id="2.3.1.157" evidence="18"/>
<dbReference type="SUPFAM" id="SSF51161">
    <property type="entry name" value="Trimeric LpxA-like enzymes"/>
    <property type="match status" value="1"/>
</dbReference>
<dbReference type="InterPro" id="IPR029044">
    <property type="entry name" value="Nucleotide-diphossugar_trans"/>
</dbReference>
<evidence type="ECO:0000256" key="6">
    <source>
        <dbReference type="ARBA" id="ARBA00022695"/>
    </source>
</evidence>
<dbReference type="InterPro" id="IPR018357">
    <property type="entry name" value="Hexapep_transf_CS"/>
</dbReference>
<dbReference type="PROSITE" id="PS00101">
    <property type="entry name" value="HEXAPEP_TRANSFERASES"/>
    <property type="match status" value="1"/>
</dbReference>
<feature type="domain" description="Mannose-1-phosphate guanyltransferase C-terminal" evidence="20">
    <location>
        <begin position="262"/>
        <end position="357"/>
    </location>
</feature>
<dbReference type="Gene3D" id="2.160.10.10">
    <property type="entry name" value="Hexapeptide repeat proteins"/>
    <property type="match status" value="1"/>
</dbReference>
<keyword evidence="6 18" id="KW-0548">Nucleotidyltransferase</keyword>
<dbReference type="GO" id="GO:0000902">
    <property type="term" value="P:cell morphogenesis"/>
    <property type="evidence" value="ECO:0007669"/>
    <property type="project" value="UniProtKB-UniRule"/>
</dbReference>
<evidence type="ECO:0000256" key="3">
    <source>
        <dbReference type="ARBA" id="ARBA00007947"/>
    </source>
</evidence>
<dbReference type="GO" id="GO:0006048">
    <property type="term" value="P:UDP-N-acetylglucosamine biosynthetic process"/>
    <property type="evidence" value="ECO:0007669"/>
    <property type="project" value="UniProtKB-UniPathway"/>
</dbReference>
<feature type="binding site" evidence="18">
    <location>
        <position position="141"/>
    </location>
    <ligand>
        <name>UDP-N-acetyl-alpha-D-glucosamine</name>
        <dbReference type="ChEBI" id="CHEBI:57705"/>
    </ligand>
</feature>
<evidence type="ECO:0000256" key="16">
    <source>
        <dbReference type="ARBA" id="ARBA00048493"/>
    </source>
</evidence>
<comment type="similarity">
    <text evidence="3 18">In the N-terminal section; belongs to the N-acetylglucosamine-1-phosphate uridyltransferase family.</text>
</comment>
<comment type="similarity">
    <text evidence="2 18">In the C-terminal section; belongs to the transferase hexapeptide repeat family.</text>
</comment>
<dbReference type="RefSeq" id="WP_013505349.1">
    <property type="nucleotide sequence ID" value="NC_014836.1"/>
</dbReference>
<dbReference type="InterPro" id="IPR025877">
    <property type="entry name" value="MobA-like_NTP_Trfase"/>
</dbReference>
<comment type="caution">
    <text evidence="18">Lacks conserved residue(s) required for the propagation of feature annotation.</text>
</comment>
<protein>
    <recommendedName>
        <fullName evidence="18">Bifunctional protein GlmU</fullName>
    </recommendedName>
    <domain>
        <recommendedName>
            <fullName evidence="18">UDP-N-acetylglucosamine pyrophosphorylase</fullName>
            <ecNumber evidence="18">2.7.7.23</ecNumber>
        </recommendedName>
        <alternativeName>
            <fullName evidence="18">N-acetylglucosamine-1-phosphate uridyltransferase</fullName>
        </alternativeName>
    </domain>
    <domain>
        <recommendedName>
            <fullName evidence="18">Glucosamine-1-phosphate N-acetyltransferase</fullName>
            <ecNumber evidence="18">2.3.1.157</ecNumber>
        </recommendedName>
    </domain>
</protein>
<evidence type="ECO:0000256" key="5">
    <source>
        <dbReference type="ARBA" id="ARBA00022679"/>
    </source>
</evidence>
<dbReference type="GO" id="GO:0019134">
    <property type="term" value="F:glucosamine-1-phosphate N-acetyltransferase activity"/>
    <property type="evidence" value="ECO:0007669"/>
    <property type="project" value="UniProtKB-UniRule"/>
</dbReference>
<dbReference type="eggNOG" id="COG1207">
    <property type="taxonomic scope" value="Bacteria"/>
</dbReference>
<feature type="binding site" evidence="18">
    <location>
        <position position="442"/>
    </location>
    <ligand>
        <name>acetyl-CoA</name>
        <dbReference type="ChEBI" id="CHEBI:57288"/>
    </ligand>
</feature>
<feature type="binding site" evidence="18">
    <location>
        <begin position="7"/>
        <end position="10"/>
    </location>
    <ligand>
        <name>UDP-N-acetyl-alpha-D-glucosamine</name>
        <dbReference type="ChEBI" id="CHEBI:57705"/>
    </ligand>
</feature>
<comment type="function">
    <text evidence="17 18">Catalyzes the last two sequential reactions in the de novo biosynthetic pathway for UDP-N-acetylglucosamine (UDP-GlcNAc). The C-terminal domain catalyzes the transfer of acetyl group from acetyl coenzyme A to glucosamine-1-phosphate (GlcN-1-P) to produce N-acetylglucosamine-1-phosphate (GlcNAc-1-P), which is converted into UDP-GlcNAc by the transfer of uridine 5-monophosphate (from uridine 5-triphosphate), a reaction catalyzed by the N-terminal domain.</text>
</comment>
<dbReference type="KEGG" id="din:Selin_0717"/>
<keyword evidence="7 18" id="KW-0479">Metal-binding</keyword>
<comment type="pathway">
    <text evidence="18">Nucleotide-sugar biosynthesis; UDP-N-acetyl-alpha-D-glucosamine biosynthesis; UDP-N-acetyl-alpha-D-glucosamine from N-acetyl-alpha-D-glucosamine 1-phosphate: step 1/1.</text>
</comment>
<feature type="region of interest" description="Linker" evidence="18">
    <location>
        <begin position="232"/>
        <end position="252"/>
    </location>
</feature>
<dbReference type="GO" id="GO:0009245">
    <property type="term" value="P:lipid A biosynthetic process"/>
    <property type="evidence" value="ECO:0007669"/>
    <property type="project" value="UniProtKB-UniRule"/>
</dbReference>
<dbReference type="NCBIfam" id="NF010934">
    <property type="entry name" value="PRK14354.1"/>
    <property type="match status" value="1"/>
</dbReference>
<dbReference type="UniPathway" id="UPA00113">
    <property type="reaction ID" value="UER00532"/>
</dbReference>
<dbReference type="PANTHER" id="PTHR43584">
    <property type="entry name" value="NUCLEOTIDYL TRANSFERASE"/>
    <property type="match status" value="1"/>
</dbReference>
<comment type="cofactor">
    <cofactor evidence="18">
        <name>Mg(2+)</name>
        <dbReference type="ChEBI" id="CHEBI:18420"/>
    </cofactor>
    <text evidence="18">Binds 1 Mg(2+) ion per subunit.</text>
</comment>
<evidence type="ECO:0000256" key="2">
    <source>
        <dbReference type="ARBA" id="ARBA00007707"/>
    </source>
</evidence>
<keyword evidence="4 18" id="KW-0963">Cytoplasm</keyword>
<dbReference type="InterPro" id="IPR038009">
    <property type="entry name" value="GlmU_C_LbH"/>
</dbReference>
<dbReference type="InterPro" id="IPR050065">
    <property type="entry name" value="GlmU-like"/>
</dbReference>
<keyword evidence="22" id="KW-1185">Reference proteome</keyword>
<accession>E6W1S9</accession>
<evidence type="ECO:0000313" key="21">
    <source>
        <dbReference type="EMBL" id="ADU65461.1"/>
    </source>
</evidence>
<evidence type="ECO:0000256" key="7">
    <source>
        <dbReference type="ARBA" id="ARBA00022723"/>
    </source>
</evidence>
<evidence type="ECO:0000256" key="13">
    <source>
        <dbReference type="ARBA" id="ARBA00023315"/>
    </source>
</evidence>
<keyword evidence="11 18" id="KW-0573">Peptidoglycan synthesis</keyword>
<feature type="binding site" evidence="18">
    <location>
        <position position="335"/>
    </location>
    <ligand>
        <name>UDP-N-acetyl-alpha-D-glucosamine</name>
        <dbReference type="ChEBI" id="CHEBI:57705"/>
    </ligand>
</feature>
<feature type="binding site" evidence="18">
    <location>
        <begin position="388"/>
        <end position="389"/>
    </location>
    <ligand>
        <name>acetyl-CoA</name>
        <dbReference type="ChEBI" id="CHEBI:57288"/>
    </ligand>
</feature>
<evidence type="ECO:0000256" key="4">
    <source>
        <dbReference type="ARBA" id="ARBA00022490"/>
    </source>
</evidence>
<dbReference type="AlphaFoldDB" id="E6W1S9"/>
<dbReference type="CDD" id="cd03353">
    <property type="entry name" value="LbH_GlmU_C"/>
    <property type="match status" value="1"/>
</dbReference>
<dbReference type="GO" id="GO:0003977">
    <property type="term" value="F:UDP-N-acetylglucosamine diphosphorylase activity"/>
    <property type="evidence" value="ECO:0007669"/>
    <property type="project" value="UniProtKB-UniRule"/>
</dbReference>
<evidence type="ECO:0000256" key="12">
    <source>
        <dbReference type="ARBA" id="ARBA00023268"/>
    </source>
</evidence>
<feature type="binding site" evidence="18">
    <location>
        <position position="104"/>
    </location>
    <ligand>
        <name>Mg(2+)</name>
        <dbReference type="ChEBI" id="CHEBI:18420"/>
    </ligand>
</feature>
<dbReference type="UniPathway" id="UPA00973"/>
<dbReference type="HAMAP" id="MF_01631">
    <property type="entry name" value="GlmU"/>
    <property type="match status" value="1"/>
</dbReference>
<dbReference type="Pfam" id="PF25087">
    <property type="entry name" value="GMPPB_C"/>
    <property type="match status" value="1"/>
</dbReference>
<keyword evidence="10 18" id="KW-0133">Cell shape</keyword>
<dbReference type="GO" id="GO:0016020">
    <property type="term" value="C:membrane"/>
    <property type="evidence" value="ECO:0007669"/>
    <property type="project" value="GOC"/>
</dbReference>
<dbReference type="SUPFAM" id="SSF53448">
    <property type="entry name" value="Nucleotide-diphospho-sugar transferases"/>
    <property type="match status" value="1"/>
</dbReference>
<evidence type="ECO:0000256" key="18">
    <source>
        <dbReference type="HAMAP-Rule" id="MF_01631"/>
    </source>
</evidence>
<evidence type="ECO:0000259" key="20">
    <source>
        <dbReference type="Pfam" id="PF25087"/>
    </source>
</evidence>
<comment type="catalytic activity">
    <reaction evidence="15 18">
        <text>alpha-D-glucosamine 1-phosphate + acetyl-CoA = N-acetyl-alpha-D-glucosamine 1-phosphate + CoA + H(+)</text>
        <dbReference type="Rhea" id="RHEA:13725"/>
        <dbReference type="ChEBI" id="CHEBI:15378"/>
        <dbReference type="ChEBI" id="CHEBI:57287"/>
        <dbReference type="ChEBI" id="CHEBI:57288"/>
        <dbReference type="ChEBI" id="CHEBI:57776"/>
        <dbReference type="ChEBI" id="CHEBI:58516"/>
        <dbReference type="EC" id="2.3.1.157"/>
    </reaction>
</comment>
<evidence type="ECO:0000256" key="10">
    <source>
        <dbReference type="ARBA" id="ARBA00022960"/>
    </source>
</evidence>
<dbReference type="InterPro" id="IPR001451">
    <property type="entry name" value="Hexapep"/>
</dbReference>
<feature type="binding site" evidence="18">
    <location>
        <position position="156"/>
    </location>
    <ligand>
        <name>UDP-N-acetyl-alpha-D-glucosamine</name>
        <dbReference type="ChEBI" id="CHEBI:57705"/>
    </ligand>
</feature>
<feature type="active site" description="Proton acceptor" evidence="18">
    <location>
        <position position="365"/>
    </location>
</feature>
<evidence type="ECO:0000256" key="15">
    <source>
        <dbReference type="ARBA" id="ARBA00048247"/>
    </source>
</evidence>
<dbReference type="CDD" id="cd02540">
    <property type="entry name" value="GT2_GlmU_N_bac"/>
    <property type="match status" value="1"/>
</dbReference>
<dbReference type="Proteomes" id="UP000002572">
    <property type="component" value="Chromosome"/>
</dbReference>
<dbReference type="InterPro" id="IPR005882">
    <property type="entry name" value="Bifunctional_GlmU"/>
</dbReference>
<feature type="domain" description="MobA-like NTP transferase" evidence="19">
    <location>
        <begin position="4"/>
        <end position="133"/>
    </location>
</feature>
<dbReference type="FunCoup" id="E6W1S9">
    <property type="interactions" value="476"/>
</dbReference>
<keyword evidence="12 18" id="KW-0511">Multifunctional enzyme</keyword>
<dbReference type="NCBIfam" id="TIGR01173">
    <property type="entry name" value="glmU"/>
    <property type="match status" value="1"/>
</dbReference>
<feature type="region of interest" description="Pyrophosphorylase" evidence="18">
    <location>
        <begin position="1"/>
        <end position="231"/>
    </location>
</feature>
<dbReference type="InParanoid" id="E6W1S9"/>
<keyword evidence="9 18" id="KW-0460">Magnesium</keyword>
<dbReference type="EMBL" id="CP002432">
    <property type="protein sequence ID" value="ADU65461.1"/>
    <property type="molecule type" value="Genomic_DNA"/>
</dbReference>
<evidence type="ECO:0000259" key="19">
    <source>
        <dbReference type="Pfam" id="PF12804"/>
    </source>
</evidence>
<sequence>MLSAIILAAGKGTRMKSELPKVLHPVAGKAMVAHVIDAARGAGAAQIVVVYGHGGELLPERLGADGTDLTFARQEVLNGTAKAVEAALPALRGECRDVLILCGDTPLVDQELLREFFEQHRQQGSVVSILSAQIDQPGSYGRIVRDGQGRVIAIVEARDATVGQRAINEVNSGIYAVQRSFLAEALPAVGSDNAQGEYYLPDIVSIAVARGLPVEALVTGDFTKTLGVNSRAELAQAGQLLYERTCRRLMDEGVSILDPRSTYIETDVQVGVDTVIYPNVYLEKGTRVGRNCLIRQGCTLIASSLGDGCTLKDGCYLEEASVGAHSSLGPYAHLRPQSVLAEEVKIGNFVEIKKATVGARSKASHLTYIGDATVGCDVNIGCGTITCNYDGFDKHVTVLEDGVFVGSDTQLVAPVRVGRNAMVAAGTTVTRDVPAESLVISRNEQKVVEGWATRFRRQKQKK</sequence>
<feature type="region of interest" description="N-acetyltransferase" evidence="18">
    <location>
        <begin position="253"/>
        <end position="462"/>
    </location>
</feature>
<dbReference type="GO" id="GO:0000287">
    <property type="term" value="F:magnesium ion binding"/>
    <property type="evidence" value="ECO:0007669"/>
    <property type="project" value="UniProtKB-UniRule"/>
</dbReference>
<dbReference type="InterPro" id="IPR011004">
    <property type="entry name" value="Trimer_LpxA-like_sf"/>
</dbReference>
<evidence type="ECO:0000256" key="9">
    <source>
        <dbReference type="ARBA" id="ARBA00022842"/>
    </source>
</evidence>
<comment type="catalytic activity">
    <reaction evidence="16 18">
        <text>N-acetyl-alpha-D-glucosamine 1-phosphate + UTP + H(+) = UDP-N-acetyl-alpha-D-glucosamine + diphosphate</text>
        <dbReference type="Rhea" id="RHEA:13509"/>
        <dbReference type="ChEBI" id="CHEBI:15378"/>
        <dbReference type="ChEBI" id="CHEBI:33019"/>
        <dbReference type="ChEBI" id="CHEBI:46398"/>
        <dbReference type="ChEBI" id="CHEBI:57705"/>
        <dbReference type="ChEBI" id="CHEBI:57776"/>
        <dbReference type="EC" id="2.7.7.23"/>
    </reaction>
</comment>
<evidence type="ECO:0000256" key="8">
    <source>
        <dbReference type="ARBA" id="ARBA00022737"/>
    </source>
</evidence>
<feature type="binding site" evidence="18">
    <location>
        <position position="74"/>
    </location>
    <ligand>
        <name>UDP-N-acetyl-alpha-D-glucosamine</name>
        <dbReference type="ChEBI" id="CHEBI:57705"/>
    </ligand>
</feature>
<feature type="binding site" evidence="18">
    <location>
        <begin position="79"/>
        <end position="80"/>
    </location>
    <ligand>
        <name>UDP-N-acetyl-alpha-D-glucosamine</name>
        <dbReference type="ChEBI" id="CHEBI:57705"/>
    </ligand>
</feature>
<dbReference type="Gene3D" id="3.90.550.10">
    <property type="entry name" value="Spore Coat Polysaccharide Biosynthesis Protein SpsA, Chain A"/>
    <property type="match status" value="1"/>
</dbReference>
<feature type="binding site" evidence="18">
    <location>
        <position position="407"/>
    </location>
    <ligand>
        <name>acetyl-CoA</name>
        <dbReference type="ChEBI" id="CHEBI:57288"/>
    </ligand>
</feature>
<comment type="pathway">
    <text evidence="18">Nucleotide-sugar biosynthesis; UDP-N-acetyl-alpha-D-glucosamine biosynthesis; N-acetyl-alpha-D-glucosamine 1-phosphate from alpha-D-glucosamine 6-phosphate (route II): step 2/2.</text>
</comment>
<proteinExistence type="inferred from homology"/>
<feature type="binding site" evidence="18">
    <location>
        <position position="229"/>
    </location>
    <ligand>
        <name>Mg(2+)</name>
        <dbReference type="ChEBI" id="CHEBI:18420"/>
    </ligand>
</feature>
<dbReference type="GO" id="GO:0009252">
    <property type="term" value="P:peptidoglycan biosynthetic process"/>
    <property type="evidence" value="ECO:0007669"/>
    <property type="project" value="UniProtKB-UniRule"/>
</dbReference>
<dbReference type="InterPro" id="IPR056729">
    <property type="entry name" value="GMPPB_C"/>
</dbReference>
<feature type="binding site" evidence="18">
    <location>
        <position position="229"/>
    </location>
    <ligand>
        <name>UDP-N-acetyl-alpha-D-glucosamine</name>
        <dbReference type="ChEBI" id="CHEBI:57705"/>
    </ligand>
</feature>
<feature type="binding site" evidence="18">
    <location>
        <position position="425"/>
    </location>
    <ligand>
        <name>acetyl-CoA</name>
        <dbReference type="ChEBI" id="CHEBI:57288"/>
    </ligand>
</feature>
<dbReference type="HOGENOM" id="CLU_029499_15_2_0"/>
<feature type="binding site" evidence="18">
    <location>
        <position position="379"/>
    </location>
    <ligand>
        <name>UDP-N-acetyl-alpha-D-glucosamine</name>
        <dbReference type="ChEBI" id="CHEBI:57705"/>
    </ligand>
</feature>
<dbReference type="Pfam" id="PF12804">
    <property type="entry name" value="NTP_transf_3"/>
    <property type="match status" value="1"/>
</dbReference>